<evidence type="ECO:0000259" key="3">
    <source>
        <dbReference type="PROSITE" id="PS50097"/>
    </source>
</evidence>
<protein>
    <recommendedName>
        <fullName evidence="3">BTB domain-containing protein</fullName>
    </recommendedName>
</protein>
<dbReference type="PANTHER" id="PTHR10366">
    <property type="entry name" value="NAD DEPENDENT EPIMERASE/DEHYDRATASE"/>
    <property type="match status" value="1"/>
</dbReference>
<dbReference type="InterPro" id="IPR001509">
    <property type="entry name" value="Epimerase_deHydtase"/>
</dbReference>
<dbReference type="InterPro" id="IPR050425">
    <property type="entry name" value="NAD(P)_dehydrat-like"/>
</dbReference>
<reference evidence="4" key="2">
    <citation type="submission" date="2023-06" db="EMBL/GenBank/DDBJ databases">
        <authorList>
            <consortium name="Lawrence Berkeley National Laboratory"/>
            <person name="Haridas S."/>
            <person name="Hensen N."/>
            <person name="Bonometti L."/>
            <person name="Westerberg I."/>
            <person name="Brannstrom I.O."/>
            <person name="Guillou S."/>
            <person name="Cros-Aarteil S."/>
            <person name="Calhoun S."/>
            <person name="Kuo A."/>
            <person name="Mondo S."/>
            <person name="Pangilinan J."/>
            <person name="Riley R."/>
            <person name="Labutti K."/>
            <person name="Andreopoulos B."/>
            <person name="Lipzen A."/>
            <person name="Chen C."/>
            <person name="Yanf M."/>
            <person name="Daum C."/>
            <person name="Ng V."/>
            <person name="Clum A."/>
            <person name="Steindorff A."/>
            <person name="Ohm R."/>
            <person name="Martin F."/>
            <person name="Silar P."/>
            <person name="Natvig D."/>
            <person name="Lalanne C."/>
            <person name="Gautier V."/>
            <person name="Ament-Velasquez S.L."/>
            <person name="Kruys A."/>
            <person name="Hutchinson M.I."/>
            <person name="Powell A.J."/>
            <person name="Barry K."/>
            <person name="Miller A.N."/>
            <person name="Grigoriev I.V."/>
            <person name="Debuchy R."/>
            <person name="Gladieux P."/>
            <person name="Thoren M.H."/>
            <person name="Johannesson H."/>
        </authorList>
    </citation>
    <scope>NUCLEOTIDE SEQUENCE</scope>
    <source>
        <strain evidence="4">CBS 958.72</strain>
    </source>
</reference>
<dbReference type="InterPro" id="IPR036291">
    <property type="entry name" value="NAD(P)-bd_dom_sf"/>
</dbReference>
<dbReference type="AlphaFoldDB" id="A0AAE0K567"/>
<dbReference type="Gene3D" id="3.40.50.720">
    <property type="entry name" value="NAD(P)-binding Rossmann-like Domain"/>
    <property type="match status" value="1"/>
</dbReference>
<evidence type="ECO:0000313" key="5">
    <source>
        <dbReference type="Proteomes" id="UP001287356"/>
    </source>
</evidence>
<comment type="caution">
    <text evidence="4">The sequence shown here is derived from an EMBL/GenBank/DDBJ whole genome shotgun (WGS) entry which is preliminary data.</text>
</comment>
<proteinExistence type="inferred from homology"/>
<dbReference type="Pfam" id="PF01370">
    <property type="entry name" value="Epimerase"/>
    <property type="match status" value="1"/>
</dbReference>
<organism evidence="4 5">
    <name type="scientific">Lasiosphaeria ovina</name>
    <dbReference type="NCBI Taxonomy" id="92902"/>
    <lineage>
        <taxon>Eukaryota</taxon>
        <taxon>Fungi</taxon>
        <taxon>Dikarya</taxon>
        <taxon>Ascomycota</taxon>
        <taxon>Pezizomycotina</taxon>
        <taxon>Sordariomycetes</taxon>
        <taxon>Sordariomycetidae</taxon>
        <taxon>Sordariales</taxon>
        <taxon>Lasiosphaeriaceae</taxon>
        <taxon>Lasiosphaeria</taxon>
    </lineage>
</organism>
<reference evidence="4" key="1">
    <citation type="journal article" date="2023" name="Mol. Phylogenet. Evol.">
        <title>Genome-scale phylogeny and comparative genomics of the fungal order Sordariales.</title>
        <authorList>
            <person name="Hensen N."/>
            <person name="Bonometti L."/>
            <person name="Westerberg I."/>
            <person name="Brannstrom I.O."/>
            <person name="Guillou S."/>
            <person name="Cros-Aarteil S."/>
            <person name="Calhoun S."/>
            <person name="Haridas S."/>
            <person name="Kuo A."/>
            <person name="Mondo S."/>
            <person name="Pangilinan J."/>
            <person name="Riley R."/>
            <person name="LaButti K."/>
            <person name="Andreopoulos B."/>
            <person name="Lipzen A."/>
            <person name="Chen C."/>
            <person name="Yan M."/>
            <person name="Daum C."/>
            <person name="Ng V."/>
            <person name="Clum A."/>
            <person name="Steindorff A."/>
            <person name="Ohm R.A."/>
            <person name="Martin F."/>
            <person name="Silar P."/>
            <person name="Natvig D.O."/>
            <person name="Lalanne C."/>
            <person name="Gautier V."/>
            <person name="Ament-Velasquez S.L."/>
            <person name="Kruys A."/>
            <person name="Hutchinson M.I."/>
            <person name="Powell A.J."/>
            <person name="Barry K."/>
            <person name="Miller A.N."/>
            <person name="Grigoriev I.V."/>
            <person name="Debuchy R."/>
            <person name="Gladieux P."/>
            <person name="Hiltunen Thoren M."/>
            <person name="Johannesson H."/>
        </authorList>
    </citation>
    <scope>NUCLEOTIDE SEQUENCE</scope>
    <source>
        <strain evidence="4">CBS 958.72</strain>
    </source>
</reference>
<dbReference type="GO" id="GO:0016616">
    <property type="term" value="F:oxidoreductase activity, acting on the CH-OH group of donors, NAD or NADP as acceptor"/>
    <property type="evidence" value="ECO:0007669"/>
    <property type="project" value="TreeGrafter"/>
</dbReference>
<dbReference type="Pfam" id="PF00651">
    <property type="entry name" value="BTB"/>
    <property type="match status" value="1"/>
</dbReference>
<dbReference type="InterPro" id="IPR011333">
    <property type="entry name" value="SKP1/BTB/POZ_sf"/>
</dbReference>
<dbReference type="EMBL" id="JAULSN010000006">
    <property type="protein sequence ID" value="KAK3369616.1"/>
    <property type="molecule type" value="Genomic_DNA"/>
</dbReference>
<dbReference type="SUPFAM" id="SSF54695">
    <property type="entry name" value="POZ domain"/>
    <property type="match status" value="1"/>
</dbReference>
<evidence type="ECO:0000256" key="2">
    <source>
        <dbReference type="ARBA" id="ARBA00023445"/>
    </source>
</evidence>
<feature type="domain" description="BTB" evidence="3">
    <location>
        <begin position="389"/>
        <end position="483"/>
    </location>
</feature>
<dbReference type="PROSITE" id="PS50097">
    <property type="entry name" value="BTB"/>
    <property type="match status" value="1"/>
</dbReference>
<keyword evidence="5" id="KW-1185">Reference proteome</keyword>
<comment type="similarity">
    <text evidence="2">Belongs to the NAD(P)-dependent epimerase/dehydratase family. Dihydroflavonol-4-reductase subfamily.</text>
</comment>
<keyword evidence="1" id="KW-0560">Oxidoreductase</keyword>
<dbReference type="Gene3D" id="3.30.710.10">
    <property type="entry name" value="Potassium Channel Kv1.1, Chain A"/>
    <property type="match status" value="1"/>
</dbReference>
<accession>A0AAE0K567</accession>
<evidence type="ECO:0000256" key="1">
    <source>
        <dbReference type="ARBA" id="ARBA00023002"/>
    </source>
</evidence>
<dbReference type="PANTHER" id="PTHR10366:SF814">
    <property type="entry name" value="NAD-DEPENDENT EPIMERASE_DEHYDRATASE DOMAIN-CONTAINING PROTEIN"/>
    <property type="match status" value="1"/>
</dbReference>
<sequence length="485" mass="53969">MPRTLLTGANSFVGAHVINSLIAAGHDVVGTVRRENLIDEILALHSEGKEKLELIVVKNYADESVWDHVFGTYRFDYIIHVAAPLVDIPGKTDYDRDFLTPNVENNLALLRSAKRVAPTVKSVAVTGSVNASTTGSPEELLAGPITNETWLPITREQAREVNNNYISYCSGKKEGELALWDFVKAEKPHFSVTVFLPALIFGPPLQPIKDLKSSLNYSTNVIYSFFNGTHETIPATSFPSFVDVRDLADAHVKALTTPAAANRRLLVNGKPMTYTSLVHALAAAVPELEGRLPADSGEDTKVTPARIEAEADNELLGLKFRTVEETMADTARRILELEKLEKTRGAHRSRAPLVIRHKIDRREYSSAIRFSTTNVFESLSKLYKSDKFADMALRCGSREFNAHRAIVCTQSPFFERAVTGGCAVYTLTRHTDLTLRDIVCRLVQRSIHQDGVWDKMQPVMGKHSNFAVGVMHYMRAEKLRLPQGR</sequence>
<evidence type="ECO:0000313" key="4">
    <source>
        <dbReference type="EMBL" id="KAK3369616.1"/>
    </source>
</evidence>
<dbReference type="SUPFAM" id="SSF51735">
    <property type="entry name" value="NAD(P)-binding Rossmann-fold domains"/>
    <property type="match status" value="1"/>
</dbReference>
<dbReference type="InterPro" id="IPR000210">
    <property type="entry name" value="BTB/POZ_dom"/>
</dbReference>
<gene>
    <name evidence="4" type="ORF">B0T24DRAFT_722464</name>
</gene>
<name>A0AAE0K567_9PEZI</name>
<dbReference type="Proteomes" id="UP001287356">
    <property type="component" value="Unassembled WGS sequence"/>
</dbReference>